<proteinExistence type="predicted"/>
<reference evidence="1" key="1">
    <citation type="submission" date="2018-01" db="EMBL/GenBank/DDBJ databases">
        <title>An insight into the sialome of Amazonian anophelines.</title>
        <authorList>
            <person name="Ribeiro J.M."/>
            <person name="Scarpassa V."/>
            <person name="Calvo E."/>
        </authorList>
    </citation>
    <scope>NUCLEOTIDE SEQUENCE</scope>
    <source>
        <tissue evidence="1">Salivary glands</tissue>
    </source>
</reference>
<evidence type="ECO:0000313" key="1">
    <source>
        <dbReference type="EMBL" id="MBW31210.1"/>
    </source>
</evidence>
<dbReference type="AlphaFoldDB" id="A0A2M3ZRZ5"/>
<name>A0A2M3ZRZ5_9DIPT</name>
<organism evidence="1">
    <name type="scientific">Anopheles braziliensis</name>
    <dbReference type="NCBI Taxonomy" id="58242"/>
    <lineage>
        <taxon>Eukaryota</taxon>
        <taxon>Metazoa</taxon>
        <taxon>Ecdysozoa</taxon>
        <taxon>Arthropoda</taxon>
        <taxon>Hexapoda</taxon>
        <taxon>Insecta</taxon>
        <taxon>Pterygota</taxon>
        <taxon>Neoptera</taxon>
        <taxon>Endopterygota</taxon>
        <taxon>Diptera</taxon>
        <taxon>Nematocera</taxon>
        <taxon>Culicoidea</taxon>
        <taxon>Culicidae</taxon>
        <taxon>Anophelinae</taxon>
        <taxon>Anopheles</taxon>
    </lineage>
</organism>
<accession>A0A2M3ZRZ5</accession>
<dbReference type="EMBL" id="GGFM01010459">
    <property type="protein sequence ID" value="MBW31210.1"/>
    <property type="molecule type" value="Transcribed_RNA"/>
</dbReference>
<protein>
    <submittedName>
        <fullName evidence="1">Putative secreted peptide</fullName>
    </submittedName>
</protein>
<sequence>MLLLLLLLTVLLAKELDENFRCCFSQKTNNTLVQQQHLSTHSLSTLMGTWLVTNDVFVAVLARGSTPPGEREVSESDGGESGFAVSRFRKRVEFGSTGY</sequence>